<evidence type="ECO:0000259" key="4">
    <source>
        <dbReference type="PROSITE" id="PS50886"/>
    </source>
</evidence>
<dbReference type="Pfam" id="PF01588">
    <property type="entry name" value="tRNA_bind"/>
    <property type="match status" value="1"/>
</dbReference>
<dbReference type="SUPFAM" id="SSF50249">
    <property type="entry name" value="Nucleic acid-binding proteins"/>
    <property type="match status" value="1"/>
</dbReference>
<comment type="caution">
    <text evidence="5">The sequence shown here is derived from an EMBL/GenBank/DDBJ whole genome shotgun (WGS) entry which is preliminary data.</text>
</comment>
<dbReference type="GO" id="GO:0000049">
    <property type="term" value="F:tRNA binding"/>
    <property type="evidence" value="ECO:0007669"/>
    <property type="project" value="UniProtKB-UniRule"/>
</dbReference>
<evidence type="ECO:0000256" key="3">
    <source>
        <dbReference type="PROSITE-ProRule" id="PRU00209"/>
    </source>
</evidence>
<dbReference type="AlphaFoldDB" id="A0A1F5P9L1"/>
<dbReference type="InterPro" id="IPR002547">
    <property type="entry name" value="tRNA-bd_dom"/>
</dbReference>
<name>A0A1F5P9L1_9BACT</name>
<keyword evidence="2 3" id="KW-0694">RNA-binding</keyword>
<accession>A0A1F5P9L1</accession>
<protein>
    <recommendedName>
        <fullName evidence="4">tRNA-binding domain-containing protein</fullName>
    </recommendedName>
</protein>
<gene>
    <name evidence="5" type="ORF">A3J48_01785</name>
</gene>
<reference evidence="5 6" key="1">
    <citation type="journal article" date="2016" name="Nat. Commun.">
        <title>Thousands of microbial genomes shed light on interconnected biogeochemical processes in an aquifer system.</title>
        <authorList>
            <person name="Anantharaman K."/>
            <person name="Brown C.T."/>
            <person name="Hug L.A."/>
            <person name="Sharon I."/>
            <person name="Castelle C.J."/>
            <person name="Probst A.J."/>
            <person name="Thomas B.C."/>
            <person name="Singh A."/>
            <person name="Wilkins M.J."/>
            <person name="Karaoz U."/>
            <person name="Brodie E.L."/>
            <person name="Williams K.H."/>
            <person name="Hubbard S.S."/>
            <person name="Banfield J.F."/>
        </authorList>
    </citation>
    <scope>NUCLEOTIDE SEQUENCE [LARGE SCALE GENOMIC DNA]</scope>
</reference>
<dbReference type="InterPro" id="IPR033714">
    <property type="entry name" value="tRNA_bind_bactPheRS"/>
</dbReference>
<evidence type="ECO:0000256" key="2">
    <source>
        <dbReference type="ARBA" id="ARBA00022884"/>
    </source>
</evidence>
<evidence type="ECO:0000313" key="6">
    <source>
        <dbReference type="Proteomes" id="UP000176786"/>
    </source>
</evidence>
<dbReference type="CDD" id="cd02796">
    <property type="entry name" value="tRNA_bind_bactPheRS"/>
    <property type="match status" value="1"/>
</dbReference>
<organism evidence="5 6">
    <name type="scientific">Candidatus Doudnabacteria bacterium RIFCSPHIGHO2_02_FULL_46_11</name>
    <dbReference type="NCBI Taxonomy" id="1817832"/>
    <lineage>
        <taxon>Bacteria</taxon>
        <taxon>Candidatus Doudnaibacteriota</taxon>
    </lineage>
</organism>
<dbReference type="InterPro" id="IPR012340">
    <property type="entry name" value="NA-bd_OB-fold"/>
</dbReference>
<dbReference type="EMBL" id="MFES01000001">
    <property type="protein sequence ID" value="OGE86651.1"/>
    <property type="molecule type" value="Genomic_DNA"/>
</dbReference>
<dbReference type="STRING" id="1817832.A3J48_01785"/>
<sequence>MLREHFMKINFKNIFSLFKPSSDNIIDDKVVVAEVLSFEKHPNADRLRVVKLNTGDKVVEPIVCGAFNFEVGDKVVLALPDAEITHNLRDPEGKPFTLTKATIRGVESQGMICAAYELGVGSLNDEPGILILKPEAQTGSKFSPDLIQ</sequence>
<proteinExistence type="predicted"/>
<dbReference type="PROSITE" id="PS50886">
    <property type="entry name" value="TRBD"/>
    <property type="match status" value="1"/>
</dbReference>
<dbReference type="Gene3D" id="2.40.50.140">
    <property type="entry name" value="Nucleic acid-binding proteins"/>
    <property type="match status" value="1"/>
</dbReference>
<keyword evidence="1 3" id="KW-0820">tRNA-binding</keyword>
<evidence type="ECO:0000256" key="1">
    <source>
        <dbReference type="ARBA" id="ARBA00022555"/>
    </source>
</evidence>
<dbReference type="Proteomes" id="UP000176786">
    <property type="component" value="Unassembled WGS sequence"/>
</dbReference>
<evidence type="ECO:0000313" key="5">
    <source>
        <dbReference type="EMBL" id="OGE86651.1"/>
    </source>
</evidence>
<feature type="domain" description="TRNA-binding" evidence="4">
    <location>
        <begin position="24"/>
        <end position="143"/>
    </location>
</feature>